<evidence type="ECO:0000313" key="2">
    <source>
        <dbReference type="Proteomes" id="UP000219072"/>
    </source>
</evidence>
<dbReference type="AlphaFoldDB" id="A0A286E924"/>
<proteinExistence type="predicted"/>
<sequence length="98" mass="11020">MPVVVCRYTAQEMLRLTTYLASWPTGGVPRPWLVLMRDAPLPPPRPARFRRRALGARVLGVTEVPYLVPLRSVDSPEEGLTFRVVAQAAVRLRRDLGL</sequence>
<organism evidence="1 2">
    <name type="scientific">Streptomyces zhaozhouensis</name>
    <dbReference type="NCBI Taxonomy" id="1300267"/>
    <lineage>
        <taxon>Bacteria</taxon>
        <taxon>Bacillati</taxon>
        <taxon>Actinomycetota</taxon>
        <taxon>Actinomycetes</taxon>
        <taxon>Kitasatosporales</taxon>
        <taxon>Streptomycetaceae</taxon>
        <taxon>Streptomyces</taxon>
    </lineage>
</organism>
<name>A0A286E924_9ACTN</name>
<keyword evidence="2" id="KW-1185">Reference proteome</keyword>
<dbReference type="Proteomes" id="UP000219072">
    <property type="component" value="Unassembled WGS sequence"/>
</dbReference>
<dbReference type="EMBL" id="OCNE01000031">
    <property type="protein sequence ID" value="SOD67425.1"/>
    <property type="molecule type" value="Genomic_DNA"/>
</dbReference>
<evidence type="ECO:0000313" key="1">
    <source>
        <dbReference type="EMBL" id="SOD67425.1"/>
    </source>
</evidence>
<gene>
    <name evidence="1" type="ORF">SAMN06297387_13113</name>
</gene>
<accession>A0A286E924</accession>
<reference evidence="1 2" key="1">
    <citation type="submission" date="2017-09" db="EMBL/GenBank/DDBJ databases">
        <authorList>
            <person name="Ehlers B."/>
            <person name="Leendertz F.H."/>
        </authorList>
    </citation>
    <scope>NUCLEOTIDE SEQUENCE [LARGE SCALE GENOMIC DNA]</scope>
    <source>
        <strain evidence="1 2">CGMCC 4.7095</strain>
    </source>
</reference>
<protein>
    <submittedName>
        <fullName evidence="1">Uncharacterized protein</fullName>
    </submittedName>
</protein>